<keyword evidence="1" id="KW-0812">Transmembrane</keyword>
<protein>
    <submittedName>
        <fullName evidence="2">Uncharacterized protein</fullName>
    </submittedName>
</protein>
<evidence type="ECO:0000313" key="2">
    <source>
        <dbReference type="EMBL" id="SFV31334.1"/>
    </source>
</evidence>
<feature type="transmembrane region" description="Helical" evidence="1">
    <location>
        <begin position="66"/>
        <end position="84"/>
    </location>
</feature>
<gene>
    <name evidence="2" type="ORF">SAMN05216456_1307</name>
</gene>
<name>A0A1I7N9G2_9HYPH</name>
<evidence type="ECO:0000256" key="1">
    <source>
        <dbReference type="SAM" id="Phobius"/>
    </source>
</evidence>
<keyword evidence="1" id="KW-1133">Transmembrane helix</keyword>
<dbReference type="AlphaFoldDB" id="A0A1I7N9G2"/>
<evidence type="ECO:0000313" key="3">
    <source>
        <dbReference type="Proteomes" id="UP000199074"/>
    </source>
</evidence>
<sequence>MQHKLVQKLREERDRLTARFEEGELSGSEYAADMEAIATRIAHASLKPPSFRDEAKYYLWRGWRKYAVFGLFLLIALTAVMVRYEVATATSDGTAVAFRLDRWTGTVHWCHPGRCDPTQ</sequence>
<keyword evidence="3" id="KW-1185">Reference proteome</keyword>
<proteinExistence type="predicted"/>
<keyword evidence="1" id="KW-0472">Membrane</keyword>
<dbReference type="EMBL" id="FPCK01000001">
    <property type="protein sequence ID" value="SFV31334.1"/>
    <property type="molecule type" value="Genomic_DNA"/>
</dbReference>
<dbReference type="Proteomes" id="UP000199074">
    <property type="component" value="Unassembled WGS sequence"/>
</dbReference>
<accession>A0A1I7N9G2</accession>
<reference evidence="2 3" key="1">
    <citation type="submission" date="2016-10" db="EMBL/GenBank/DDBJ databases">
        <authorList>
            <person name="de Groot N.N."/>
        </authorList>
    </citation>
    <scope>NUCLEOTIDE SEQUENCE [LARGE SCALE GENOMIC DNA]</scope>
    <source>
        <strain evidence="2 3">IPL20</strain>
    </source>
</reference>
<organism evidence="2 3">
    <name type="scientific">Devosia crocina</name>
    <dbReference type="NCBI Taxonomy" id="429728"/>
    <lineage>
        <taxon>Bacteria</taxon>
        <taxon>Pseudomonadati</taxon>
        <taxon>Pseudomonadota</taxon>
        <taxon>Alphaproteobacteria</taxon>
        <taxon>Hyphomicrobiales</taxon>
        <taxon>Devosiaceae</taxon>
        <taxon>Devosia</taxon>
    </lineage>
</organism>